<evidence type="ECO:0000313" key="3">
    <source>
        <dbReference type="Proteomes" id="UP001516390"/>
    </source>
</evidence>
<reference evidence="2 3" key="1">
    <citation type="submission" date="2017-09" db="EMBL/GenBank/DDBJ databases">
        <authorList>
            <person name="Jakob F."/>
        </authorList>
    </citation>
    <scope>NUCLEOTIDE SEQUENCE [LARGE SCALE GENOMIC DNA]</scope>
    <source>
        <strain evidence="2 3">TMW 2.1880</strain>
    </source>
</reference>
<keyword evidence="1" id="KW-1133">Transmembrane helix</keyword>
<evidence type="ECO:0000313" key="2">
    <source>
        <dbReference type="EMBL" id="MBA5724990.1"/>
    </source>
</evidence>
<evidence type="ECO:0000256" key="1">
    <source>
        <dbReference type="SAM" id="Phobius"/>
    </source>
</evidence>
<feature type="transmembrane region" description="Helical" evidence="1">
    <location>
        <begin position="18"/>
        <end position="37"/>
    </location>
</feature>
<keyword evidence="1" id="KW-0472">Membrane</keyword>
<gene>
    <name evidence="2" type="ORF">CPA57_01675</name>
</gene>
<protein>
    <submittedName>
        <fullName evidence="2">Uncharacterized protein</fullName>
    </submittedName>
</protein>
<keyword evidence="1" id="KW-0812">Transmembrane</keyword>
<organism evidence="2 3">
    <name type="scientific">Bombella favorum</name>
    <dbReference type="NCBI Taxonomy" id="2039164"/>
    <lineage>
        <taxon>Bacteria</taxon>
        <taxon>Pseudomonadati</taxon>
        <taxon>Pseudomonadota</taxon>
        <taxon>Alphaproteobacteria</taxon>
        <taxon>Acetobacterales</taxon>
        <taxon>Acetobacteraceae</taxon>
        <taxon>Bombella</taxon>
    </lineage>
</organism>
<proteinExistence type="predicted"/>
<dbReference type="EMBL" id="NWUS01000001">
    <property type="protein sequence ID" value="MBA5724990.1"/>
    <property type="molecule type" value="Genomic_DNA"/>
</dbReference>
<dbReference type="Proteomes" id="UP001516390">
    <property type="component" value="Unassembled WGS sequence"/>
</dbReference>
<keyword evidence="3" id="KW-1185">Reference proteome</keyword>
<name>A0ABR5ZL04_9PROT</name>
<accession>A0ABR5ZL04</accession>
<comment type="caution">
    <text evidence="2">The sequence shown here is derived from an EMBL/GenBank/DDBJ whole genome shotgun (WGS) entry which is preliminary data.</text>
</comment>
<sequence>MKNAVECRWRTLEELSHYVIYGFHLYMMPLMGGGVILPKRKKLWYSHLGVILMMEGLVETK</sequence>